<evidence type="ECO:0000259" key="9">
    <source>
        <dbReference type="PROSITE" id="PS51133"/>
    </source>
</evidence>
<dbReference type="NCBIfam" id="TIGR01385">
    <property type="entry name" value="TFSII"/>
    <property type="match status" value="1"/>
</dbReference>
<dbReference type="Gene3D" id="1.20.930.10">
    <property type="entry name" value="Conserved domain common to transcription factors TFIIS, elongin A, CRSP70"/>
    <property type="match status" value="1"/>
</dbReference>
<dbReference type="InterPro" id="IPR036575">
    <property type="entry name" value="TFIIS_cen_dom_sf"/>
</dbReference>
<dbReference type="InterPro" id="IPR003618">
    <property type="entry name" value="TFIIS_cen_dom"/>
</dbReference>
<comment type="function">
    <text evidence="7">Necessary for efficient RNA polymerase II transcription elongation past template-encoded arresting sites.</text>
</comment>
<dbReference type="InterPro" id="IPR035100">
    <property type="entry name" value="TF_IIS-typ"/>
</dbReference>
<sequence length="262" mass="29176">QKTKIGVYVNELRKNPNATDDQKATAKELVGKWKNDVGRGEKSGDGGDSKSAAKKPIPPKVDTEKKAVVSPSVSQVSTPASGEYTERSLASDNIKVSSTTDKLRERCIGMLYTSLASGTQEDSRKVLSIAEKIENITNDTEGQGSQKYKTRIRSMWLNLKDKTNPFLRQRVLSGSLAVEQFAVMTTEEMASNERRNEADKARKQSMNEATAAVDNQAETDMFKCGRCGQRKTKYYQKQTRSADEPMTTFVTCVNCDNKWKFC</sequence>
<dbReference type="Pfam" id="PF07500">
    <property type="entry name" value="TFIIS_M"/>
    <property type="match status" value="1"/>
</dbReference>
<dbReference type="InterPro" id="IPR017923">
    <property type="entry name" value="TFIIS_N"/>
</dbReference>
<feature type="region of interest" description="Disordered" evidence="8">
    <location>
        <begin position="191"/>
        <end position="212"/>
    </location>
</feature>
<dbReference type="PROSITE" id="PS51321">
    <property type="entry name" value="TFIIS_CENTRAL"/>
    <property type="match status" value="1"/>
</dbReference>
<dbReference type="Proteomes" id="UP000269721">
    <property type="component" value="Unassembled WGS sequence"/>
</dbReference>
<dbReference type="GO" id="GO:0006368">
    <property type="term" value="P:transcription elongation by RNA polymerase II"/>
    <property type="evidence" value="ECO:0007669"/>
    <property type="project" value="InterPro"/>
</dbReference>
<keyword evidence="7" id="KW-0804">Transcription</keyword>
<dbReference type="GO" id="GO:0005634">
    <property type="term" value="C:nucleus"/>
    <property type="evidence" value="ECO:0007669"/>
    <property type="project" value="UniProtKB-SubCell"/>
</dbReference>
<feature type="compositionally biased region" description="Basic and acidic residues" evidence="8">
    <location>
        <begin position="191"/>
        <end position="202"/>
    </location>
</feature>
<dbReference type="Pfam" id="PF08711">
    <property type="entry name" value="Med26"/>
    <property type="match status" value="1"/>
</dbReference>
<evidence type="ECO:0000259" key="11">
    <source>
        <dbReference type="PROSITE" id="PS51321"/>
    </source>
</evidence>
<feature type="region of interest" description="Disordered" evidence="8">
    <location>
        <begin position="1"/>
        <end position="86"/>
    </location>
</feature>
<dbReference type="Pfam" id="PF01096">
    <property type="entry name" value="Zn_ribbon_TFIIS"/>
    <property type="match status" value="1"/>
</dbReference>
<dbReference type="SUPFAM" id="SSF46942">
    <property type="entry name" value="Elongation factor TFIIS domain 2"/>
    <property type="match status" value="1"/>
</dbReference>
<keyword evidence="13" id="KW-1185">Reference proteome</keyword>
<dbReference type="SUPFAM" id="SSF57783">
    <property type="entry name" value="Zinc beta-ribbon"/>
    <property type="match status" value="1"/>
</dbReference>
<evidence type="ECO:0000256" key="1">
    <source>
        <dbReference type="ARBA" id="ARBA00022723"/>
    </source>
</evidence>
<feature type="compositionally biased region" description="Basic and acidic residues" evidence="8">
    <location>
        <begin position="20"/>
        <end position="48"/>
    </location>
</feature>
<dbReference type="EMBL" id="ML001145">
    <property type="protein sequence ID" value="RKO83515.1"/>
    <property type="molecule type" value="Genomic_DNA"/>
</dbReference>
<dbReference type="OrthoDB" id="44867at2759"/>
<dbReference type="GO" id="GO:0006362">
    <property type="term" value="P:transcription elongation by RNA polymerase I"/>
    <property type="evidence" value="ECO:0007669"/>
    <property type="project" value="TreeGrafter"/>
</dbReference>
<gene>
    <name evidence="12" type="ORF">BDK51DRAFT_23483</name>
</gene>
<dbReference type="FunFam" id="1.10.472.30:FF:000003">
    <property type="entry name" value="Transcription elongation factor S-II"/>
    <property type="match status" value="1"/>
</dbReference>
<feature type="domain" description="TFIIS-type" evidence="9">
    <location>
        <begin position="220"/>
        <end position="260"/>
    </location>
</feature>
<evidence type="ECO:0000256" key="5">
    <source>
        <dbReference type="PROSITE-ProRule" id="PRU00472"/>
    </source>
</evidence>
<dbReference type="PROSITE" id="PS51319">
    <property type="entry name" value="TFIIS_N"/>
    <property type="match status" value="1"/>
</dbReference>
<evidence type="ECO:0000256" key="3">
    <source>
        <dbReference type="ARBA" id="ARBA00022833"/>
    </source>
</evidence>
<evidence type="ECO:0000256" key="7">
    <source>
        <dbReference type="RuleBase" id="RU368078"/>
    </source>
</evidence>
<keyword evidence="7" id="KW-0805">Transcription regulation</keyword>
<dbReference type="InterPro" id="IPR006289">
    <property type="entry name" value="TFSII"/>
</dbReference>
<dbReference type="GO" id="GO:0003677">
    <property type="term" value="F:DNA binding"/>
    <property type="evidence" value="ECO:0007669"/>
    <property type="project" value="UniProtKB-KW"/>
</dbReference>
<evidence type="ECO:0000313" key="12">
    <source>
        <dbReference type="EMBL" id="RKO83515.1"/>
    </source>
</evidence>
<evidence type="ECO:0000256" key="6">
    <source>
        <dbReference type="PROSITE-ProRule" id="PRU00649"/>
    </source>
</evidence>
<accession>A0A4P9VX96</accession>
<evidence type="ECO:0000259" key="10">
    <source>
        <dbReference type="PROSITE" id="PS51319"/>
    </source>
</evidence>
<protein>
    <recommendedName>
        <fullName evidence="7">Transcription elongation factor</fullName>
    </recommendedName>
</protein>
<dbReference type="InterPro" id="IPR035441">
    <property type="entry name" value="TFIIS/LEDGF_dom_sf"/>
</dbReference>
<feature type="domain" description="TFIIS N-terminal" evidence="10">
    <location>
        <begin position="1"/>
        <end position="40"/>
    </location>
</feature>
<dbReference type="SMART" id="SM00510">
    <property type="entry name" value="TFS2M"/>
    <property type="match status" value="1"/>
</dbReference>
<dbReference type="PIRSF" id="PIRSF006704">
    <property type="entry name" value="TF_IIS"/>
    <property type="match status" value="1"/>
</dbReference>
<keyword evidence="7" id="KW-0238">DNA-binding</keyword>
<dbReference type="GO" id="GO:0031564">
    <property type="term" value="P:transcription antitermination"/>
    <property type="evidence" value="ECO:0007669"/>
    <property type="project" value="TreeGrafter"/>
</dbReference>
<evidence type="ECO:0000256" key="8">
    <source>
        <dbReference type="SAM" id="MobiDB-lite"/>
    </source>
</evidence>
<dbReference type="Gene3D" id="2.20.25.10">
    <property type="match status" value="1"/>
</dbReference>
<name>A0A4P9VX96_9FUNG</name>
<reference evidence="13" key="1">
    <citation type="journal article" date="2018" name="Nat. Microbiol.">
        <title>Leveraging single-cell genomics to expand the fungal tree of life.</title>
        <authorList>
            <person name="Ahrendt S.R."/>
            <person name="Quandt C.A."/>
            <person name="Ciobanu D."/>
            <person name="Clum A."/>
            <person name="Salamov A."/>
            <person name="Andreopoulos B."/>
            <person name="Cheng J.F."/>
            <person name="Woyke T."/>
            <person name="Pelin A."/>
            <person name="Henrissat B."/>
            <person name="Reynolds N.K."/>
            <person name="Benny G.L."/>
            <person name="Smith M.E."/>
            <person name="James T.Y."/>
            <person name="Grigoriev I.V."/>
        </authorList>
    </citation>
    <scope>NUCLEOTIDE SEQUENCE [LARGE SCALE GENOMIC DNA]</scope>
</reference>
<comment type="similarity">
    <text evidence="7">Belongs to the TFS-II family.</text>
</comment>
<proteinExistence type="inferred from homology"/>
<evidence type="ECO:0000256" key="4">
    <source>
        <dbReference type="ARBA" id="ARBA00023242"/>
    </source>
</evidence>
<dbReference type="GO" id="GO:0031440">
    <property type="term" value="P:regulation of mRNA 3'-end processing"/>
    <property type="evidence" value="ECO:0007669"/>
    <property type="project" value="TreeGrafter"/>
</dbReference>
<comment type="subcellular location">
    <subcellularLocation>
        <location evidence="6 7">Nucleus</location>
    </subcellularLocation>
</comment>
<organism evidence="12 13">
    <name type="scientific">Blyttiomyces helicus</name>
    <dbReference type="NCBI Taxonomy" id="388810"/>
    <lineage>
        <taxon>Eukaryota</taxon>
        <taxon>Fungi</taxon>
        <taxon>Fungi incertae sedis</taxon>
        <taxon>Chytridiomycota</taxon>
        <taxon>Chytridiomycota incertae sedis</taxon>
        <taxon>Chytridiomycetes</taxon>
        <taxon>Chytridiomycetes incertae sedis</taxon>
        <taxon>Blyttiomyces</taxon>
    </lineage>
</organism>
<keyword evidence="3 7" id="KW-0862">Zinc</keyword>
<evidence type="ECO:0000256" key="2">
    <source>
        <dbReference type="ARBA" id="ARBA00022771"/>
    </source>
</evidence>
<feature type="compositionally biased region" description="Low complexity" evidence="8">
    <location>
        <begin position="68"/>
        <end position="77"/>
    </location>
</feature>
<dbReference type="GO" id="GO:0008270">
    <property type="term" value="F:zinc ion binding"/>
    <property type="evidence" value="ECO:0007669"/>
    <property type="project" value="UniProtKB-UniRule"/>
</dbReference>
<dbReference type="PROSITE" id="PS51133">
    <property type="entry name" value="ZF_TFIIS_2"/>
    <property type="match status" value="1"/>
</dbReference>
<keyword evidence="1 7" id="KW-0479">Metal-binding</keyword>
<keyword evidence="4 6" id="KW-0539">Nucleus</keyword>
<dbReference type="SMART" id="SM00440">
    <property type="entry name" value="ZnF_C2C2"/>
    <property type="match status" value="1"/>
</dbReference>
<keyword evidence="2 5" id="KW-0863">Zinc-finger</keyword>
<dbReference type="Gene3D" id="1.10.472.30">
    <property type="entry name" value="Transcription elongation factor S-II, central domain"/>
    <property type="match status" value="1"/>
</dbReference>
<feature type="domain" description="TFIIS central" evidence="11">
    <location>
        <begin position="103"/>
        <end position="217"/>
    </location>
</feature>
<dbReference type="PANTHER" id="PTHR11477:SF0">
    <property type="entry name" value="IP08861P-RELATED"/>
    <property type="match status" value="1"/>
</dbReference>
<feature type="non-terminal residue" evidence="12">
    <location>
        <position position="1"/>
    </location>
</feature>
<dbReference type="InterPro" id="IPR001222">
    <property type="entry name" value="Znf_TFIIS"/>
</dbReference>
<dbReference type="CDD" id="cd13749">
    <property type="entry name" value="Zn-ribbon_TFIIS"/>
    <property type="match status" value="1"/>
</dbReference>
<dbReference type="PANTHER" id="PTHR11477">
    <property type="entry name" value="TRANSCRIPTION FACTOR S-II ZINC FINGER DOMAIN-CONTAINING PROTEIN"/>
    <property type="match status" value="1"/>
</dbReference>
<dbReference type="AlphaFoldDB" id="A0A4P9VX96"/>
<evidence type="ECO:0000313" key="13">
    <source>
        <dbReference type="Proteomes" id="UP000269721"/>
    </source>
</evidence>
<dbReference type="SUPFAM" id="SSF47676">
    <property type="entry name" value="Conserved domain common to transcription factors TFIIS, elongin A, CRSP70"/>
    <property type="match status" value="1"/>
</dbReference>